<evidence type="ECO:0000313" key="3">
    <source>
        <dbReference type="EMBL" id="KAG7457344.1"/>
    </source>
</evidence>
<evidence type="ECO:0000256" key="1">
    <source>
        <dbReference type="SAM" id="MobiDB-lite"/>
    </source>
</evidence>
<dbReference type="AlphaFoldDB" id="A0AAV6PBZ8"/>
<evidence type="ECO:0000256" key="2">
    <source>
        <dbReference type="SAM" id="SignalP"/>
    </source>
</evidence>
<reference evidence="3 4" key="1">
    <citation type="journal article" date="2021" name="Sci. Rep.">
        <title>Chromosome anchoring in Senegalese sole (Solea senegalensis) reveals sex-associated markers and genome rearrangements in flatfish.</title>
        <authorList>
            <person name="Guerrero-Cozar I."/>
            <person name="Gomez-Garrido J."/>
            <person name="Berbel C."/>
            <person name="Martinez-Blanch J.F."/>
            <person name="Alioto T."/>
            <person name="Claros M.G."/>
            <person name="Gagnaire P.A."/>
            <person name="Manchado M."/>
        </authorList>
    </citation>
    <scope>NUCLEOTIDE SEQUENCE [LARGE SCALE GENOMIC DNA]</scope>
    <source>
        <strain evidence="3">Sse05_10M</strain>
    </source>
</reference>
<name>A0AAV6PBZ8_SOLSE</name>
<feature type="compositionally biased region" description="Low complexity" evidence="1">
    <location>
        <begin position="54"/>
        <end position="63"/>
    </location>
</feature>
<accession>A0AAV6PBZ8</accession>
<comment type="caution">
    <text evidence="3">The sequence shown here is derived from an EMBL/GenBank/DDBJ whole genome shotgun (WGS) entry which is preliminary data.</text>
</comment>
<keyword evidence="2" id="KW-0732">Signal</keyword>
<gene>
    <name evidence="3" type="ORF">JOB18_017184</name>
</gene>
<organism evidence="3 4">
    <name type="scientific">Solea senegalensis</name>
    <name type="common">Senegalese sole</name>
    <dbReference type="NCBI Taxonomy" id="28829"/>
    <lineage>
        <taxon>Eukaryota</taxon>
        <taxon>Metazoa</taxon>
        <taxon>Chordata</taxon>
        <taxon>Craniata</taxon>
        <taxon>Vertebrata</taxon>
        <taxon>Euteleostomi</taxon>
        <taxon>Actinopterygii</taxon>
        <taxon>Neopterygii</taxon>
        <taxon>Teleostei</taxon>
        <taxon>Neoteleostei</taxon>
        <taxon>Acanthomorphata</taxon>
        <taxon>Carangaria</taxon>
        <taxon>Pleuronectiformes</taxon>
        <taxon>Pleuronectoidei</taxon>
        <taxon>Soleidae</taxon>
        <taxon>Solea</taxon>
    </lineage>
</organism>
<feature type="signal peptide" evidence="2">
    <location>
        <begin position="1"/>
        <end position="16"/>
    </location>
</feature>
<dbReference type="Proteomes" id="UP000693946">
    <property type="component" value="Unassembled WGS sequence"/>
</dbReference>
<keyword evidence="4" id="KW-1185">Reference proteome</keyword>
<sequence>MQHVHWGSMWWRLCAATLHPRSRRACRPHAAGTSCKTAEQRESAVKLSGAGGAEQQQEQQQEQQEIEEEEKTFFKQEE</sequence>
<protein>
    <submittedName>
        <fullName evidence="3">Uncharacterized protein</fullName>
    </submittedName>
</protein>
<feature type="chain" id="PRO_5043540609" evidence="2">
    <location>
        <begin position="17"/>
        <end position="78"/>
    </location>
</feature>
<evidence type="ECO:0000313" key="4">
    <source>
        <dbReference type="Proteomes" id="UP000693946"/>
    </source>
</evidence>
<dbReference type="EMBL" id="JAGKHQ010001366">
    <property type="protein sequence ID" value="KAG7457344.1"/>
    <property type="molecule type" value="Genomic_DNA"/>
</dbReference>
<feature type="region of interest" description="Disordered" evidence="1">
    <location>
        <begin position="22"/>
        <end position="78"/>
    </location>
</feature>
<proteinExistence type="predicted"/>